<proteinExistence type="predicted"/>
<organism evidence="3 4">
    <name type="scientific">Caulifigura coniformis</name>
    <dbReference type="NCBI Taxonomy" id="2527983"/>
    <lineage>
        <taxon>Bacteria</taxon>
        <taxon>Pseudomonadati</taxon>
        <taxon>Planctomycetota</taxon>
        <taxon>Planctomycetia</taxon>
        <taxon>Planctomycetales</taxon>
        <taxon>Planctomycetaceae</taxon>
        <taxon>Caulifigura</taxon>
    </lineage>
</organism>
<name>A0A517SHN1_9PLAN</name>
<evidence type="ECO:0000313" key="4">
    <source>
        <dbReference type="Proteomes" id="UP000315700"/>
    </source>
</evidence>
<keyword evidence="1" id="KW-0175">Coiled coil</keyword>
<sequence>MKLVPLNCNACGAPLRVAESARFATCSHCHAQLAIHHEGGAVFTEVLARIAARTESIESEIQALRAELDLERLDKSWEKNRREILGSSGETTEPHWIVAMGCVAFCLGILLFLHGLFAPRGQIAPGLILIGMSVVFVLYGLGRVAYFEEAQRLYTSTRQRILGRGKRQPEMAREERSA</sequence>
<feature type="transmembrane region" description="Helical" evidence="2">
    <location>
        <begin position="123"/>
        <end position="142"/>
    </location>
</feature>
<evidence type="ECO:0000256" key="2">
    <source>
        <dbReference type="SAM" id="Phobius"/>
    </source>
</evidence>
<dbReference type="KEGG" id="ccos:Pan44_36860"/>
<dbReference type="RefSeq" id="WP_145031658.1">
    <property type="nucleotide sequence ID" value="NZ_CP036271.1"/>
</dbReference>
<dbReference type="Proteomes" id="UP000315700">
    <property type="component" value="Chromosome"/>
</dbReference>
<dbReference type="EMBL" id="CP036271">
    <property type="protein sequence ID" value="QDT55640.1"/>
    <property type="molecule type" value="Genomic_DNA"/>
</dbReference>
<reference evidence="3 4" key="1">
    <citation type="submission" date="2019-02" db="EMBL/GenBank/DDBJ databases">
        <title>Deep-cultivation of Planctomycetes and their phenomic and genomic characterization uncovers novel biology.</title>
        <authorList>
            <person name="Wiegand S."/>
            <person name="Jogler M."/>
            <person name="Boedeker C."/>
            <person name="Pinto D."/>
            <person name="Vollmers J."/>
            <person name="Rivas-Marin E."/>
            <person name="Kohn T."/>
            <person name="Peeters S.H."/>
            <person name="Heuer A."/>
            <person name="Rast P."/>
            <person name="Oberbeckmann S."/>
            <person name="Bunk B."/>
            <person name="Jeske O."/>
            <person name="Meyerdierks A."/>
            <person name="Storesund J.E."/>
            <person name="Kallscheuer N."/>
            <person name="Luecker S."/>
            <person name="Lage O.M."/>
            <person name="Pohl T."/>
            <person name="Merkel B.J."/>
            <person name="Hornburger P."/>
            <person name="Mueller R.-W."/>
            <person name="Bruemmer F."/>
            <person name="Labrenz M."/>
            <person name="Spormann A.M."/>
            <person name="Op den Camp H."/>
            <person name="Overmann J."/>
            <person name="Amann R."/>
            <person name="Jetten M.S.M."/>
            <person name="Mascher T."/>
            <person name="Medema M.H."/>
            <person name="Devos D.P."/>
            <person name="Kaster A.-K."/>
            <person name="Ovreas L."/>
            <person name="Rohde M."/>
            <person name="Galperin M.Y."/>
            <person name="Jogler C."/>
        </authorList>
    </citation>
    <scope>NUCLEOTIDE SEQUENCE [LARGE SCALE GENOMIC DNA]</scope>
    <source>
        <strain evidence="3 4">Pan44</strain>
    </source>
</reference>
<protein>
    <submittedName>
        <fullName evidence="3">Uncharacterized protein</fullName>
    </submittedName>
</protein>
<dbReference type="AlphaFoldDB" id="A0A517SHN1"/>
<keyword evidence="2" id="KW-1133">Transmembrane helix</keyword>
<keyword evidence="2" id="KW-0472">Membrane</keyword>
<gene>
    <name evidence="3" type="ORF">Pan44_36860</name>
</gene>
<feature type="coiled-coil region" evidence="1">
    <location>
        <begin position="47"/>
        <end position="74"/>
    </location>
</feature>
<feature type="transmembrane region" description="Helical" evidence="2">
    <location>
        <begin position="96"/>
        <end position="117"/>
    </location>
</feature>
<keyword evidence="2" id="KW-0812">Transmembrane</keyword>
<dbReference type="OrthoDB" id="292153at2"/>
<evidence type="ECO:0000256" key="1">
    <source>
        <dbReference type="SAM" id="Coils"/>
    </source>
</evidence>
<keyword evidence="4" id="KW-1185">Reference proteome</keyword>
<evidence type="ECO:0000313" key="3">
    <source>
        <dbReference type="EMBL" id="QDT55640.1"/>
    </source>
</evidence>
<dbReference type="InParanoid" id="A0A517SHN1"/>
<accession>A0A517SHN1</accession>